<dbReference type="Gene3D" id="3.40.50.620">
    <property type="entry name" value="HUPs"/>
    <property type="match status" value="1"/>
</dbReference>
<evidence type="ECO:0000256" key="1">
    <source>
        <dbReference type="ARBA" id="ARBA00008791"/>
    </source>
</evidence>
<dbReference type="CDD" id="cd00293">
    <property type="entry name" value="USP-like"/>
    <property type="match status" value="1"/>
</dbReference>
<dbReference type="PANTHER" id="PTHR46268">
    <property type="entry name" value="STRESS RESPONSE PROTEIN NHAX"/>
    <property type="match status" value="1"/>
</dbReference>
<dbReference type="InterPro" id="IPR006015">
    <property type="entry name" value="Universal_stress_UspA"/>
</dbReference>
<evidence type="ECO:0000313" key="3">
    <source>
        <dbReference type="EMBL" id="MCJ8501813.1"/>
    </source>
</evidence>
<dbReference type="Proteomes" id="UP001165427">
    <property type="component" value="Unassembled WGS sequence"/>
</dbReference>
<dbReference type="RefSeq" id="WP_246911074.1">
    <property type="nucleotide sequence ID" value="NZ_JALJRB010000017.1"/>
</dbReference>
<comment type="caution">
    <text evidence="3">The sequence shown here is derived from an EMBL/GenBank/DDBJ whole genome shotgun (WGS) entry which is preliminary data.</text>
</comment>
<sequence length="156" mass="17657">MSDTHTIMVALDLSRYALPTAQYAGRLARDLDADLLFVSVINQRDIDAVQSVATTYDTFPFEQFVNDRKKERHGRLQEMASACDLDPARVRTVVKIGIPFQKLLEVIDEEKPDLLIMATKGRSDMVDVVMGSCARSMYRRCPIPLLSIRGDKYFVV</sequence>
<accession>A0AA41R5H7</accession>
<organism evidence="3 4">
    <name type="scientific">Desulfatitalea alkaliphila</name>
    <dbReference type="NCBI Taxonomy" id="2929485"/>
    <lineage>
        <taxon>Bacteria</taxon>
        <taxon>Pseudomonadati</taxon>
        <taxon>Thermodesulfobacteriota</taxon>
        <taxon>Desulfobacteria</taxon>
        <taxon>Desulfobacterales</taxon>
        <taxon>Desulfosarcinaceae</taxon>
        <taxon>Desulfatitalea</taxon>
    </lineage>
</organism>
<evidence type="ECO:0000313" key="4">
    <source>
        <dbReference type="Proteomes" id="UP001165427"/>
    </source>
</evidence>
<proteinExistence type="inferred from homology"/>
<feature type="domain" description="UspA" evidence="2">
    <location>
        <begin position="5"/>
        <end position="148"/>
    </location>
</feature>
<dbReference type="PRINTS" id="PR01438">
    <property type="entry name" value="UNVRSLSTRESS"/>
</dbReference>
<comment type="similarity">
    <text evidence="1">Belongs to the universal stress protein A family.</text>
</comment>
<keyword evidence="4" id="KW-1185">Reference proteome</keyword>
<dbReference type="SUPFAM" id="SSF52402">
    <property type="entry name" value="Adenine nucleotide alpha hydrolases-like"/>
    <property type="match status" value="1"/>
</dbReference>
<dbReference type="EMBL" id="JALJRB010000017">
    <property type="protein sequence ID" value="MCJ8501813.1"/>
    <property type="molecule type" value="Genomic_DNA"/>
</dbReference>
<gene>
    <name evidence="3" type="ORF">MRX98_14615</name>
</gene>
<dbReference type="InterPro" id="IPR006016">
    <property type="entry name" value="UspA"/>
</dbReference>
<name>A0AA41R5H7_9BACT</name>
<dbReference type="Pfam" id="PF00582">
    <property type="entry name" value="Usp"/>
    <property type="match status" value="1"/>
</dbReference>
<protein>
    <submittedName>
        <fullName evidence="3">Universal stress protein</fullName>
    </submittedName>
</protein>
<dbReference type="AlphaFoldDB" id="A0AA41R5H7"/>
<dbReference type="InterPro" id="IPR014729">
    <property type="entry name" value="Rossmann-like_a/b/a_fold"/>
</dbReference>
<reference evidence="3" key="1">
    <citation type="submission" date="2022-04" db="EMBL/GenBank/DDBJ databases">
        <title>Desulfatitalea alkaliphila sp. nov., a novel anaerobic sulfate-reducing bacterium isolated from terrestrial mud volcano, Taman Peninsula, Russia.</title>
        <authorList>
            <person name="Khomyakova M.A."/>
            <person name="Merkel A.Y."/>
            <person name="Slobodkin A.I."/>
        </authorList>
    </citation>
    <scope>NUCLEOTIDE SEQUENCE</scope>
    <source>
        <strain evidence="3">M08but</strain>
    </source>
</reference>
<evidence type="ECO:0000259" key="2">
    <source>
        <dbReference type="Pfam" id="PF00582"/>
    </source>
</evidence>
<dbReference type="PANTHER" id="PTHR46268:SF6">
    <property type="entry name" value="UNIVERSAL STRESS PROTEIN UP12"/>
    <property type="match status" value="1"/>
</dbReference>